<evidence type="ECO:0000256" key="1">
    <source>
        <dbReference type="SAM" id="MobiDB-lite"/>
    </source>
</evidence>
<feature type="region of interest" description="Disordered" evidence="1">
    <location>
        <begin position="110"/>
        <end position="177"/>
    </location>
</feature>
<dbReference type="EMBL" id="JAAGAX010000013">
    <property type="protein sequence ID" value="KAF2295357.1"/>
    <property type="molecule type" value="Genomic_DNA"/>
</dbReference>
<comment type="caution">
    <text evidence="2">The sequence shown here is derived from an EMBL/GenBank/DDBJ whole genome shotgun (WGS) entry which is preliminary data.</text>
</comment>
<name>A0A6A6L3X4_HEVBR</name>
<feature type="compositionally biased region" description="Low complexity" evidence="1">
    <location>
        <begin position="116"/>
        <end position="128"/>
    </location>
</feature>
<proteinExistence type="predicted"/>
<gene>
    <name evidence="2" type="ORF">GH714_032648</name>
</gene>
<feature type="compositionally biased region" description="Basic and acidic residues" evidence="1">
    <location>
        <begin position="129"/>
        <end position="152"/>
    </location>
</feature>
<dbReference type="PANTHER" id="PTHR36332:SF1">
    <property type="entry name" value="STRESS RESPONSE PROTEIN"/>
    <property type="match status" value="1"/>
</dbReference>
<organism evidence="2 3">
    <name type="scientific">Hevea brasiliensis</name>
    <name type="common">Para rubber tree</name>
    <name type="synonym">Siphonia brasiliensis</name>
    <dbReference type="NCBI Taxonomy" id="3981"/>
    <lineage>
        <taxon>Eukaryota</taxon>
        <taxon>Viridiplantae</taxon>
        <taxon>Streptophyta</taxon>
        <taxon>Embryophyta</taxon>
        <taxon>Tracheophyta</taxon>
        <taxon>Spermatophyta</taxon>
        <taxon>Magnoliopsida</taxon>
        <taxon>eudicotyledons</taxon>
        <taxon>Gunneridae</taxon>
        <taxon>Pentapetalae</taxon>
        <taxon>rosids</taxon>
        <taxon>fabids</taxon>
        <taxon>Malpighiales</taxon>
        <taxon>Euphorbiaceae</taxon>
        <taxon>Crotonoideae</taxon>
        <taxon>Micrandreae</taxon>
        <taxon>Hevea</taxon>
    </lineage>
</organism>
<reference evidence="2 3" key="1">
    <citation type="journal article" date="2020" name="Mol. Plant">
        <title>The Chromosome-Based Rubber Tree Genome Provides New Insights into Spurge Genome Evolution and Rubber Biosynthesis.</title>
        <authorList>
            <person name="Liu J."/>
            <person name="Shi C."/>
            <person name="Shi C.C."/>
            <person name="Li W."/>
            <person name="Zhang Q.J."/>
            <person name="Zhang Y."/>
            <person name="Li K."/>
            <person name="Lu H.F."/>
            <person name="Shi C."/>
            <person name="Zhu S.T."/>
            <person name="Xiao Z.Y."/>
            <person name="Nan H."/>
            <person name="Yue Y."/>
            <person name="Zhu X.G."/>
            <person name="Wu Y."/>
            <person name="Hong X.N."/>
            <person name="Fan G.Y."/>
            <person name="Tong Y."/>
            <person name="Zhang D."/>
            <person name="Mao C.L."/>
            <person name="Liu Y.L."/>
            <person name="Hao S.J."/>
            <person name="Liu W.Q."/>
            <person name="Lv M.Q."/>
            <person name="Zhang H.B."/>
            <person name="Liu Y."/>
            <person name="Hu-Tang G.R."/>
            <person name="Wang J.P."/>
            <person name="Wang J.H."/>
            <person name="Sun Y.H."/>
            <person name="Ni S.B."/>
            <person name="Chen W.B."/>
            <person name="Zhang X.C."/>
            <person name="Jiao Y.N."/>
            <person name="Eichler E.E."/>
            <person name="Li G.H."/>
            <person name="Liu X."/>
            <person name="Gao L.Z."/>
        </authorList>
    </citation>
    <scope>NUCLEOTIDE SEQUENCE [LARGE SCALE GENOMIC DNA]</scope>
    <source>
        <strain evidence="3">cv. GT1</strain>
        <tissue evidence="2">Leaf</tissue>
    </source>
</reference>
<accession>A0A6A6L3X4</accession>
<feature type="compositionally biased region" description="Polar residues" evidence="1">
    <location>
        <begin position="1"/>
        <end position="19"/>
    </location>
</feature>
<sequence>MDTTGTGNSKKQPRSTSKLTVGRGGIASGLLIVEGQETDSKGDSTVGEGLDGDANKAKHVSDAAASEIGGVDVAIDEGFGGNLPWKEMSRAERDFDLNLIWRVLETGRTRRGDAPSLDSSSSTSSSSDSEVKAEATEDSDDHAAAAEAKENDESCSLSSGFINEDDGTGNEKQIPVGPRISGKHGACILNKELNGVAQKESPRADMPDFLLKFKSVYKCRICPQIVCLTEETMRTHLNSKIVLKIMLLINEFLLL</sequence>
<evidence type="ECO:0000313" key="3">
    <source>
        <dbReference type="Proteomes" id="UP000467840"/>
    </source>
</evidence>
<dbReference type="Proteomes" id="UP000467840">
    <property type="component" value="Chromosome 7"/>
</dbReference>
<evidence type="ECO:0000313" key="2">
    <source>
        <dbReference type="EMBL" id="KAF2295357.1"/>
    </source>
</evidence>
<protein>
    <submittedName>
        <fullName evidence="2">Uncharacterized protein</fullName>
    </submittedName>
</protein>
<keyword evidence="3" id="KW-1185">Reference proteome</keyword>
<feature type="region of interest" description="Disordered" evidence="1">
    <location>
        <begin position="1"/>
        <end position="54"/>
    </location>
</feature>
<dbReference type="AlphaFoldDB" id="A0A6A6L3X4"/>
<dbReference type="PANTHER" id="PTHR36332">
    <property type="entry name" value="STRESS RESPONSE PROTEIN"/>
    <property type="match status" value="1"/>
</dbReference>